<protein>
    <submittedName>
        <fullName evidence="2">Uncharacterized protein</fullName>
    </submittedName>
</protein>
<proteinExistence type="predicted"/>
<gene>
    <name evidence="2" type="ORF">A33K_14771</name>
</gene>
<name>A0ABN0G9B2_9BURK</name>
<sequence length="138" mass="15392">MLAETAPQIRIRTMGIVNEVSSRNIHDATQSTICAAPPDTGARRNRAGPREKGPARHFSLPLELRSPSIGAWFEKRAVVSPPVPESMLSQRTDKHATKQMNSIKHFFSIGCIENTIAFLCLKRDRSCLSIHLIRCTLE</sequence>
<evidence type="ECO:0000256" key="1">
    <source>
        <dbReference type="SAM" id="MobiDB-lite"/>
    </source>
</evidence>
<feature type="region of interest" description="Disordered" evidence="1">
    <location>
        <begin position="33"/>
        <end position="57"/>
    </location>
</feature>
<dbReference type="Proteomes" id="UP000004682">
    <property type="component" value="Unassembled WGS sequence"/>
</dbReference>
<dbReference type="RefSeq" id="WP_006025764.1">
    <property type="nucleotide sequence ID" value="NZ_ABBM01000456.1"/>
</dbReference>
<accession>A0ABN0G9B2</accession>
<reference evidence="3" key="1">
    <citation type="journal article" date="2012" name="J. Bacteriol.">
        <title>Revised Genome Sequence of Burkholderia thailandensis MSMB43 with Improved Annotation.</title>
        <authorList>
            <person name="Zhuo Y."/>
            <person name="Liu L."/>
            <person name="Wang Q."/>
            <person name="Liu X."/>
            <person name="Ren B."/>
            <person name="Liu M."/>
            <person name="Ni P."/>
            <person name="Cheng Y.Q."/>
            <person name="Zhang L."/>
        </authorList>
    </citation>
    <scope>NUCLEOTIDE SEQUENCE [LARGE SCALE GENOMIC DNA]</scope>
    <source>
        <strain evidence="3">MSMB43</strain>
    </source>
</reference>
<keyword evidence="3" id="KW-1185">Reference proteome</keyword>
<organism evidence="2 3">
    <name type="scientific">Burkholderia humptydooensis MSMB43</name>
    <dbReference type="NCBI Taxonomy" id="441157"/>
    <lineage>
        <taxon>Bacteria</taxon>
        <taxon>Pseudomonadati</taxon>
        <taxon>Pseudomonadota</taxon>
        <taxon>Betaproteobacteria</taxon>
        <taxon>Burkholderiales</taxon>
        <taxon>Burkholderiaceae</taxon>
        <taxon>Burkholderia</taxon>
        <taxon>pseudomallei group</taxon>
    </lineage>
</organism>
<evidence type="ECO:0000313" key="3">
    <source>
        <dbReference type="Proteomes" id="UP000004682"/>
    </source>
</evidence>
<evidence type="ECO:0000313" key="2">
    <source>
        <dbReference type="EMBL" id="EIP88671.1"/>
    </source>
</evidence>
<dbReference type="EMBL" id="JH692062">
    <property type="protein sequence ID" value="EIP88671.1"/>
    <property type="molecule type" value="Genomic_DNA"/>
</dbReference>